<keyword evidence="1" id="KW-0175">Coiled coil</keyword>
<comment type="caution">
    <text evidence="4">The sequence shown here is derived from an EMBL/GenBank/DDBJ whole genome shotgun (WGS) entry which is preliminary data.</text>
</comment>
<dbReference type="AlphaFoldDB" id="A0A916VG35"/>
<feature type="coiled-coil region" evidence="1">
    <location>
        <begin position="38"/>
        <end position="65"/>
    </location>
</feature>
<sequence>MRVPNFQLFAEWLQGIGIFIAGMIVGAAVFMAMYVENFDYLVQQNEILKEDNEQLKEQLENHNLVKNPTQLKAIDISIHNPPSYPDLDDLTITQLQKLAREELKFMIGQEIKRLEPEHIKRLFGKKVFALEDGKASYVVEINSIFIADTEMRIWLWANRYMPAS</sequence>
<evidence type="ECO:0000313" key="4">
    <source>
        <dbReference type="EMBL" id="GFR38091.1"/>
    </source>
</evidence>
<organism evidence="4 5">
    <name type="scientific">Insulibacter thermoxylanivorax</name>
    <dbReference type="NCBI Taxonomy" id="2749268"/>
    <lineage>
        <taxon>Bacteria</taxon>
        <taxon>Bacillati</taxon>
        <taxon>Bacillota</taxon>
        <taxon>Bacilli</taxon>
        <taxon>Bacillales</taxon>
        <taxon>Paenibacillaceae</taxon>
        <taxon>Insulibacter</taxon>
    </lineage>
</organism>
<gene>
    <name evidence="4" type="ORF">PRECH8_13870</name>
</gene>
<keyword evidence="5" id="KW-1185">Reference proteome</keyword>
<keyword evidence="2" id="KW-1133">Transmembrane helix</keyword>
<protein>
    <recommendedName>
        <fullName evidence="3">Sporulation membrane protein YtrI C-terminal domain-containing protein</fullName>
    </recommendedName>
</protein>
<proteinExistence type="predicted"/>
<feature type="transmembrane region" description="Helical" evidence="2">
    <location>
        <begin position="12"/>
        <end position="35"/>
    </location>
</feature>
<accession>A0A916VG35</accession>
<dbReference type="RefSeq" id="WP_200966357.1">
    <property type="nucleotide sequence ID" value="NZ_BMAQ01000010.1"/>
</dbReference>
<keyword evidence="2" id="KW-0472">Membrane</keyword>
<dbReference type="InterPro" id="IPR058620">
    <property type="entry name" value="YtrI_C"/>
</dbReference>
<evidence type="ECO:0000256" key="1">
    <source>
        <dbReference type="SAM" id="Coils"/>
    </source>
</evidence>
<reference evidence="4" key="1">
    <citation type="submission" date="2020-08" db="EMBL/GenBank/DDBJ databases">
        <authorList>
            <person name="Uke A."/>
            <person name="Chhe C."/>
            <person name="Baramee S."/>
            <person name="Kosugi A."/>
        </authorList>
    </citation>
    <scope>NUCLEOTIDE SEQUENCE</scope>
    <source>
        <strain evidence="4">DA-C8</strain>
    </source>
</reference>
<name>A0A916VG35_9BACL</name>
<feature type="domain" description="Sporulation membrane protein YtrI C-terminal" evidence="3">
    <location>
        <begin position="73"/>
        <end position="157"/>
    </location>
</feature>
<dbReference type="Proteomes" id="UP000654993">
    <property type="component" value="Unassembled WGS sequence"/>
</dbReference>
<evidence type="ECO:0000256" key="2">
    <source>
        <dbReference type="SAM" id="Phobius"/>
    </source>
</evidence>
<evidence type="ECO:0000259" key="3">
    <source>
        <dbReference type="Pfam" id="PF26347"/>
    </source>
</evidence>
<dbReference type="EMBL" id="BMAQ01000010">
    <property type="protein sequence ID" value="GFR38091.1"/>
    <property type="molecule type" value="Genomic_DNA"/>
</dbReference>
<keyword evidence="2" id="KW-0812">Transmembrane</keyword>
<evidence type="ECO:0000313" key="5">
    <source>
        <dbReference type="Proteomes" id="UP000654993"/>
    </source>
</evidence>
<dbReference type="Pfam" id="PF26347">
    <property type="entry name" value="YtrI_sporulation"/>
    <property type="match status" value="1"/>
</dbReference>
<reference evidence="4" key="2">
    <citation type="journal article" date="2021" name="Data Brief">
        <title>Draft genome sequence data of the facultative, thermophilic, xylanolytic bacterium Paenibacillus sp. strain DA-C8.</title>
        <authorList>
            <person name="Chhe C."/>
            <person name="Uke A."/>
            <person name="Baramee S."/>
            <person name="Ungkulpasvich U."/>
            <person name="Tachaapaikoon C."/>
            <person name="Pason P."/>
            <person name="Waeonukul R."/>
            <person name="Ratanakhanokchai K."/>
            <person name="Kosugi A."/>
        </authorList>
    </citation>
    <scope>NUCLEOTIDE SEQUENCE</scope>
    <source>
        <strain evidence="4">DA-C8</strain>
    </source>
</reference>